<dbReference type="InterPro" id="IPR018086">
    <property type="entry name" value="NADH_UbQ_OxRdtase_su1_CS"/>
</dbReference>
<dbReference type="PROSITE" id="PS00668">
    <property type="entry name" value="COMPLEX1_ND1_2"/>
    <property type="match status" value="1"/>
</dbReference>
<keyword evidence="4 5" id="KW-0472">Membrane</keyword>
<keyword evidence="2 5" id="KW-0812">Transmembrane</keyword>
<evidence type="ECO:0000256" key="4">
    <source>
        <dbReference type="ARBA" id="ARBA00023136"/>
    </source>
</evidence>
<dbReference type="Proteomes" id="UP000278855">
    <property type="component" value="Unassembled WGS sequence"/>
</dbReference>
<evidence type="ECO:0000256" key="1">
    <source>
        <dbReference type="ARBA" id="ARBA00004141"/>
    </source>
</evidence>
<dbReference type="GO" id="GO:0005886">
    <property type="term" value="C:plasma membrane"/>
    <property type="evidence" value="ECO:0007669"/>
    <property type="project" value="TreeGrafter"/>
</dbReference>
<dbReference type="EMBL" id="CP034073">
    <property type="protein sequence ID" value="AZG37357.1"/>
    <property type="molecule type" value="Genomic_DNA"/>
</dbReference>
<keyword evidence="8" id="KW-1185">Reference proteome</keyword>
<reference evidence="9" key="2">
    <citation type="submission" date="2018-11" db="EMBL/GenBank/DDBJ databases">
        <title>Shewanella sp. R106.</title>
        <authorList>
            <person name="Hwang Y.J."/>
            <person name="Hwang C.Y."/>
        </authorList>
    </citation>
    <scope>NUCLEOTIDE SEQUENCE [LARGE SCALE GENOMIC DNA]</scope>
    <source>
        <strain evidence="9">R106</strain>
    </source>
</reference>
<reference evidence="6 8" key="1">
    <citation type="submission" date="2018-11" db="EMBL/GenBank/DDBJ databases">
        <title>Shewanella sp. M2.</title>
        <authorList>
            <person name="Hwang Y.J."/>
            <person name="Hwang C.Y."/>
        </authorList>
    </citation>
    <scope>NUCLEOTIDE SEQUENCE [LARGE SCALE GENOMIC DNA]</scope>
    <source>
        <strain evidence="6 8">M2</strain>
    </source>
</reference>
<organism evidence="7 9">
    <name type="scientific">Shewanella psychromarinicola</name>
    <dbReference type="NCBI Taxonomy" id="2487742"/>
    <lineage>
        <taxon>Bacteria</taxon>
        <taxon>Pseudomonadati</taxon>
        <taxon>Pseudomonadota</taxon>
        <taxon>Gammaproteobacteria</taxon>
        <taxon>Alteromonadales</taxon>
        <taxon>Shewanellaceae</taxon>
        <taxon>Shewanella</taxon>
    </lineage>
</organism>
<protein>
    <submittedName>
        <fullName evidence="7">NADH-quinone oxidoreductase subunit H</fullName>
    </submittedName>
</protein>
<sequence length="325" mass="35186">MLEVMNTLILKAVLAPLVLFPVAAAVLVFGLLLKGVDRIVVARLQRRVGPPLLQPFFDILKLMSKQSMVPIGAPRTLFLALPMIGACSMCLAIALVPIVGVYEPNGQFGDLIVLLYLLTVPAIVLMLAGSASGSTFGAIGFSREMSLMLAYEGPLLLVLISVAMKTGLAQGDLITFSLMDIVHYQQDNGSFLFDPWMWPAVLAYLSIIPANLGIPPFDIPEAESEVLEGPLCEYSGPALALFKIMSTMKTMVVLALGIVMFIPGNATGMMALIGFVFKCLILFLLTKSLLRASVGRMRIDQAFLFYFKWPELLGIVGLLLVVFKG</sequence>
<dbReference type="InterPro" id="IPR001694">
    <property type="entry name" value="NADH_UbQ_OxRdtase_su1/FPO"/>
</dbReference>
<evidence type="ECO:0000313" key="9">
    <source>
        <dbReference type="Proteomes" id="UP000278855"/>
    </source>
</evidence>
<dbReference type="OrthoDB" id="9803734at2"/>
<dbReference type="PANTHER" id="PTHR43359:SF1">
    <property type="entry name" value="FORMATE HYDROGENLYASE SUBUNIT 4-RELATED"/>
    <property type="match status" value="1"/>
</dbReference>
<evidence type="ECO:0000256" key="5">
    <source>
        <dbReference type="SAM" id="Phobius"/>
    </source>
</evidence>
<proteinExistence type="predicted"/>
<dbReference type="KEGG" id="spsr:EGC80_02370"/>
<dbReference type="Pfam" id="PF00146">
    <property type="entry name" value="NADHdh"/>
    <property type="match status" value="1"/>
</dbReference>
<name>A0A3N4EBW9_9GAMM</name>
<feature type="transmembrane region" description="Helical" evidence="5">
    <location>
        <begin position="12"/>
        <end position="33"/>
    </location>
</feature>
<evidence type="ECO:0000313" key="7">
    <source>
        <dbReference type="EMBL" id="RPA31481.1"/>
    </source>
</evidence>
<feature type="transmembrane region" description="Helical" evidence="5">
    <location>
        <begin position="153"/>
        <end position="176"/>
    </location>
</feature>
<evidence type="ECO:0000313" key="6">
    <source>
        <dbReference type="EMBL" id="AZG37357.1"/>
    </source>
</evidence>
<feature type="transmembrane region" description="Helical" evidence="5">
    <location>
        <begin position="302"/>
        <end position="323"/>
    </location>
</feature>
<dbReference type="AlphaFoldDB" id="A0A3N4EBW9"/>
<reference evidence="7" key="3">
    <citation type="submission" date="2018-11" db="EMBL/GenBank/DDBJ databases">
        <authorList>
            <person name="Hwang Y.J."/>
            <person name="Hwang C.Y."/>
        </authorList>
    </citation>
    <scope>NUCLEOTIDE SEQUENCE</scope>
    <source>
        <strain evidence="7">R106</strain>
    </source>
</reference>
<dbReference type="Proteomes" id="UP000273778">
    <property type="component" value="Chromosome"/>
</dbReference>
<keyword evidence="3 5" id="KW-1133">Transmembrane helix</keyword>
<evidence type="ECO:0000313" key="8">
    <source>
        <dbReference type="Proteomes" id="UP000273778"/>
    </source>
</evidence>
<gene>
    <name evidence="7" type="ORF">EGC77_13900</name>
    <name evidence="6" type="ORF">EGC80_02370</name>
</gene>
<dbReference type="PANTHER" id="PTHR43359">
    <property type="entry name" value="FORMATE HYDROGENLYASE SUBUNIT 4"/>
    <property type="match status" value="1"/>
</dbReference>
<feature type="transmembrane region" description="Helical" evidence="5">
    <location>
        <begin position="77"/>
        <end position="102"/>
    </location>
</feature>
<accession>A0A3N4EBW9</accession>
<evidence type="ECO:0000256" key="3">
    <source>
        <dbReference type="ARBA" id="ARBA00022989"/>
    </source>
</evidence>
<feature type="transmembrane region" description="Helical" evidence="5">
    <location>
        <begin position="114"/>
        <end position="141"/>
    </location>
</feature>
<dbReference type="EMBL" id="RKKB01000005">
    <property type="protein sequence ID" value="RPA31481.1"/>
    <property type="molecule type" value="Genomic_DNA"/>
</dbReference>
<evidence type="ECO:0000256" key="2">
    <source>
        <dbReference type="ARBA" id="ARBA00022692"/>
    </source>
</evidence>
<feature type="transmembrane region" description="Helical" evidence="5">
    <location>
        <begin position="268"/>
        <end position="290"/>
    </location>
</feature>
<comment type="subcellular location">
    <subcellularLocation>
        <location evidence="1">Membrane</location>
        <topology evidence="1">Multi-pass membrane protein</topology>
    </subcellularLocation>
</comment>
<dbReference type="InterPro" id="IPR052561">
    <property type="entry name" value="ComplexI_Subunit1"/>
</dbReference>